<sequence length="225" mass="24879">MKKTLSLILILVIGITLLGGCSKKADQLSEPKKGETVAEIVIKDYGSIFVKFFNDVAPKAVENFTTHAKDGYYNGLTFHRVINDFMIQGGDPTGTGAGGESIWGDNFEDEFSDKLQPYRGALCMANSGPNTNGSQFFIVQTKQTYGQDMLTQVEQQYGVKFNEEAVSKYSEVGGTPWLYQKHTVFGQVYDGLDVLDTVAAVEVDGEDKPVKDVIIEKINVFKYKE</sequence>
<keyword evidence="2 4" id="KW-0697">Rotamase</keyword>
<dbReference type="EC" id="5.2.1.8" evidence="4"/>
<protein>
    <recommendedName>
        <fullName evidence="4">Peptidyl-prolyl cis-trans isomerase</fullName>
        <shortName evidence="4">PPIase</shortName>
        <ecNumber evidence="4">5.2.1.8</ecNumber>
    </recommendedName>
</protein>
<dbReference type="EMBL" id="CP048000">
    <property type="protein sequence ID" value="QHQ62718.1"/>
    <property type="molecule type" value="Genomic_DNA"/>
</dbReference>
<evidence type="ECO:0000313" key="6">
    <source>
        <dbReference type="EMBL" id="QHQ62718.1"/>
    </source>
</evidence>
<dbReference type="KEGG" id="anr:Ana3638_19655"/>
<gene>
    <name evidence="6" type="ORF">Ana3638_19655</name>
</gene>
<dbReference type="PROSITE" id="PS51257">
    <property type="entry name" value="PROKAR_LIPOPROTEIN"/>
    <property type="match status" value="1"/>
</dbReference>
<name>A0A6P1TT98_9FIRM</name>
<evidence type="ECO:0000256" key="3">
    <source>
        <dbReference type="ARBA" id="ARBA00023235"/>
    </source>
</evidence>
<dbReference type="GO" id="GO:0003755">
    <property type="term" value="F:peptidyl-prolyl cis-trans isomerase activity"/>
    <property type="evidence" value="ECO:0007669"/>
    <property type="project" value="UniProtKB-UniRule"/>
</dbReference>
<dbReference type="SUPFAM" id="SSF50891">
    <property type="entry name" value="Cyclophilin-like"/>
    <property type="match status" value="1"/>
</dbReference>
<dbReference type="PROSITE" id="PS00170">
    <property type="entry name" value="CSA_PPIASE_1"/>
    <property type="match status" value="1"/>
</dbReference>
<evidence type="ECO:0000256" key="1">
    <source>
        <dbReference type="ARBA" id="ARBA00002388"/>
    </source>
</evidence>
<dbReference type="PRINTS" id="PR00153">
    <property type="entry name" value="CSAPPISMRASE"/>
</dbReference>
<dbReference type="InterPro" id="IPR044666">
    <property type="entry name" value="Cyclophilin_A-like"/>
</dbReference>
<comment type="catalytic activity">
    <reaction evidence="4">
        <text>[protein]-peptidylproline (omega=180) = [protein]-peptidylproline (omega=0)</text>
        <dbReference type="Rhea" id="RHEA:16237"/>
        <dbReference type="Rhea" id="RHEA-COMP:10747"/>
        <dbReference type="Rhea" id="RHEA-COMP:10748"/>
        <dbReference type="ChEBI" id="CHEBI:83833"/>
        <dbReference type="ChEBI" id="CHEBI:83834"/>
        <dbReference type="EC" id="5.2.1.8"/>
    </reaction>
</comment>
<dbReference type="RefSeq" id="WP_161839539.1">
    <property type="nucleotide sequence ID" value="NZ_CP048000.1"/>
</dbReference>
<evidence type="ECO:0000256" key="4">
    <source>
        <dbReference type="RuleBase" id="RU363019"/>
    </source>
</evidence>
<dbReference type="InterPro" id="IPR002130">
    <property type="entry name" value="Cyclophilin-type_PPIase_dom"/>
</dbReference>
<keyword evidence="3 4" id="KW-0413">Isomerase</keyword>
<reference evidence="6 7" key="1">
    <citation type="submission" date="2020-01" db="EMBL/GenBank/DDBJ databases">
        <title>Genome analysis of Anaerocolumna sp. CBA3638.</title>
        <authorList>
            <person name="Kim J."/>
            <person name="Roh S.W."/>
        </authorList>
    </citation>
    <scope>NUCLEOTIDE SEQUENCE [LARGE SCALE GENOMIC DNA]</scope>
    <source>
        <strain evidence="6 7">CBA3638</strain>
    </source>
</reference>
<accession>A0A6P1TT98</accession>
<dbReference type="PANTHER" id="PTHR45625">
    <property type="entry name" value="PEPTIDYL-PROLYL CIS-TRANS ISOMERASE-RELATED"/>
    <property type="match status" value="1"/>
</dbReference>
<feature type="domain" description="PPIase cyclophilin-type" evidence="5">
    <location>
        <begin position="43"/>
        <end position="220"/>
    </location>
</feature>
<dbReference type="InterPro" id="IPR020892">
    <property type="entry name" value="Cyclophilin-type_PPIase_CS"/>
</dbReference>
<evidence type="ECO:0000313" key="7">
    <source>
        <dbReference type="Proteomes" id="UP000464314"/>
    </source>
</evidence>
<dbReference type="AlphaFoldDB" id="A0A6P1TT98"/>
<dbReference type="PANTHER" id="PTHR45625:SF4">
    <property type="entry name" value="PEPTIDYLPROLYL ISOMERASE DOMAIN AND WD REPEAT-CONTAINING PROTEIN 1"/>
    <property type="match status" value="1"/>
</dbReference>
<proteinExistence type="inferred from homology"/>
<keyword evidence="7" id="KW-1185">Reference proteome</keyword>
<organism evidence="6 7">
    <name type="scientific">Anaerocolumna sedimenticola</name>
    <dbReference type="NCBI Taxonomy" id="2696063"/>
    <lineage>
        <taxon>Bacteria</taxon>
        <taxon>Bacillati</taxon>
        <taxon>Bacillota</taxon>
        <taxon>Clostridia</taxon>
        <taxon>Lachnospirales</taxon>
        <taxon>Lachnospiraceae</taxon>
        <taxon>Anaerocolumna</taxon>
    </lineage>
</organism>
<dbReference type="Gene3D" id="2.40.100.10">
    <property type="entry name" value="Cyclophilin-like"/>
    <property type="match status" value="1"/>
</dbReference>
<dbReference type="PROSITE" id="PS50072">
    <property type="entry name" value="CSA_PPIASE_2"/>
    <property type="match status" value="1"/>
</dbReference>
<dbReference type="InterPro" id="IPR029000">
    <property type="entry name" value="Cyclophilin-like_dom_sf"/>
</dbReference>
<dbReference type="Proteomes" id="UP000464314">
    <property type="component" value="Chromosome"/>
</dbReference>
<evidence type="ECO:0000256" key="2">
    <source>
        <dbReference type="ARBA" id="ARBA00023110"/>
    </source>
</evidence>
<dbReference type="Pfam" id="PF00160">
    <property type="entry name" value="Pro_isomerase"/>
    <property type="match status" value="1"/>
</dbReference>
<comment type="function">
    <text evidence="1 4">PPIases accelerate the folding of proteins. It catalyzes the cis-trans isomerization of proline imidic peptide bonds in oligopeptides.</text>
</comment>
<evidence type="ECO:0000259" key="5">
    <source>
        <dbReference type="PROSITE" id="PS50072"/>
    </source>
</evidence>
<comment type="similarity">
    <text evidence="4">Belongs to the cyclophilin-type PPIase family.</text>
</comment>
<dbReference type="GO" id="GO:0006457">
    <property type="term" value="P:protein folding"/>
    <property type="evidence" value="ECO:0007669"/>
    <property type="project" value="InterPro"/>
</dbReference>